<dbReference type="InterPro" id="IPR006073">
    <property type="entry name" value="GTP-bd"/>
</dbReference>
<dbReference type="InterPro" id="IPR019991">
    <property type="entry name" value="GTP-bd_ribosome_bgen"/>
</dbReference>
<comment type="subcellular location">
    <subcellularLocation>
        <location evidence="3">Cytoplasm</location>
    </subcellularLocation>
</comment>
<comment type="function">
    <text evidence="3">Required for a late step of 50S ribosomal subunit assembly. Has GTPase activity.</text>
</comment>
<dbReference type="EMBL" id="CP117812">
    <property type="protein sequence ID" value="WDE99056.1"/>
    <property type="molecule type" value="Genomic_DNA"/>
</dbReference>
<feature type="domain" description="CP-type G" evidence="4">
    <location>
        <begin position="23"/>
        <end position="189"/>
    </location>
</feature>
<dbReference type="PIRSF" id="PIRSF006230">
    <property type="entry name" value="MG442"/>
    <property type="match status" value="1"/>
</dbReference>
<evidence type="ECO:0000256" key="3">
    <source>
        <dbReference type="PIRNR" id="PIRNR006230"/>
    </source>
</evidence>
<dbReference type="InterPro" id="IPR027417">
    <property type="entry name" value="P-loop_NTPase"/>
</dbReference>
<keyword evidence="6" id="KW-1185">Reference proteome</keyword>
<dbReference type="PROSITE" id="PS51721">
    <property type="entry name" value="G_CP"/>
    <property type="match status" value="1"/>
</dbReference>
<reference evidence="5 6" key="1">
    <citation type="submission" date="2023-02" db="EMBL/GenBank/DDBJ databases">
        <title>Genome sequence of Lentisphaera profundi SAORIC-696.</title>
        <authorList>
            <person name="Kim e."/>
            <person name="Cho J.-C."/>
            <person name="Choi A."/>
            <person name="Kang I."/>
        </authorList>
    </citation>
    <scope>NUCLEOTIDE SEQUENCE [LARGE SCALE GENOMIC DNA]</scope>
    <source>
        <strain evidence="5 6">SAORIC-696</strain>
    </source>
</reference>
<organism evidence="5 6">
    <name type="scientific">Lentisphaera profundi</name>
    <dbReference type="NCBI Taxonomy" id="1658616"/>
    <lineage>
        <taxon>Bacteria</taxon>
        <taxon>Pseudomonadati</taxon>
        <taxon>Lentisphaerota</taxon>
        <taxon>Lentisphaeria</taxon>
        <taxon>Lentisphaerales</taxon>
        <taxon>Lentisphaeraceae</taxon>
        <taxon>Lentisphaera</taxon>
    </lineage>
</organism>
<dbReference type="CDD" id="cd01856">
    <property type="entry name" value="YlqF"/>
    <property type="match status" value="1"/>
</dbReference>
<evidence type="ECO:0000256" key="2">
    <source>
        <dbReference type="ARBA" id="ARBA00023134"/>
    </source>
</evidence>
<dbReference type="Pfam" id="PF01926">
    <property type="entry name" value="MMR_HSR1"/>
    <property type="match status" value="1"/>
</dbReference>
<evidence type="ECO:0000259" key="4">
    <source>
        <dbReference type="PROSITE" id="PS51721"/>
    </source>
</evidence>
<accession>A0ABY7W218</accession>
<dbReference type="InterPro" id="IPR030378">
    <property type="entry name" value="G_CP_dom"/>
</dbReference>
<proteinExistence type="inferred from homology"/>
<dbReference type="SUPFAM" id="SSF52540">
    <property type="entry name" value="P-loop containing nucleoside triphosphate hydrolases"/>
    <property type="match status" value="1"/>
</dbReference>
<evidence type="ECO:0000313" key="5">
    <source>
        <dbReference type="EMBL" id="WDE99056.1"/>
    </source>
</evidence>
<dbReference type="Gene3D" id="3.40.50.300">
    <property type="entry name" value="P-loop containing nucleotide triphosphate hydrolases"/>
    <property type="match status" value="1"/>
</dbReference>
<dbReference type="Gene3D" id="1.10.1580.10">
    <property type="match status" value="1"/>
</dbReference>
<keyword evidence="1 3" id="KW-0547">Nucleotide-binding</keyword>
<dbReference type="RefSeq" id="WP_274153918.1">
    <property type="nucleotide sequence ID" value="NZ_CP117812.1"/>
</dbReference>
<keyword evidence="3" id="KW-0963">Cytoplasm</keyword>
<dbReference type="PANTHER" id="PTHR45782:SF4">
    <property type="entry name" value="MITOCHONDRIAL RIBOSOME-ASSOCIATED GTPASE 1"/>
    <property type="match status" value="1"/>
</dbReference>
<dbReference type="InterPro" id="IPR023179">
    <property type="entry name" value="GTP-bd_ortho_bundle_sf"/>
</dbReference>
<name>A0ABY7W218_9BACT</name>
<dbReference type="InterPro" id="IPR016478">
    <property type="entry name" value="GTPase_MTG1"/>
</dbReference>
<dbReference type="PANTHER" id="PTHR45782">
    <property type="entry name" value="MITOCHONDRIAL RIBOSOME-ASSOCIATED GTPASE 1"/>
    <property type="match status" value="1"/>
</dbReference>
<evidence type="ECO:0000313" key="6">
    <source>
        <dbReference type="Proteomes" id="UP001214250"/>
    </source>
</evidence>
<sequence length="319" mass="36167">MINFDFSFVKGVGWYPGHMLKATRDIRKQLKLVDVVVILTDARTPISSLNEGLIKITSTKPILIVLNKADLAEDEKTLEWAEYLKSKYENCDYVITETLKRRGLRQITDSARKLIKEDRKKKGATRPLLRPIRLMIVGVPNVGKSSLINALNRKKSTRTGPRPGVTRSQQWITLADDMELLDTPGIMPPGNPLVECGLRLGLINAVKQDLIGKSLLVTYLISQLFKHENYNHLKSFGVKFPVTDYDHILETISAKMGYKLPGNMPDIRKTEEYILREYTDGKFGKMTLDIHPDSQAKSDVTILWPDAKINMDAEEDKES</sequence>
<keyword evidence="2 3" id="KW-0342">GTP-binding</keyword>
<protein>
    <recommendedName>
        <fullName evidence="3">Ribosome biogenesis GTPase A</fullName>
    </recommendedName>
</protein>
<dbReference type="Proteomes" id="UP001214250">
    <property type="component" value="Chromosome 2"/>
</dbReference>
<dbReference type="NCBIfam" id="TIGR03596">
    <property type="entry name" value="GTPase_YlqF"/>
    <property type="match status" value="1"/>
</dbReference>
<evidence type="ECO:0000256" key="1">
    <source>
        <dbReference type="ARBA" id="ARBA00022741"/>
    </source>
</evidence>
<comment type="similarity">
    <text evidence="3">Belongs to the TRAFAC class YlqF/YawG GTPase family. MTG1 subfamily.</text>
</comment>
<gene>
    <name evidence="5" type="primary">ylqF</name>
    <name evidence="5" type="ORF">PQO03_14560</name>
</gene>